<reference evidence="3" key="1">
    <citation type="journal article" date="2019" name="Int. J. Syst. Evol. Microbiol.">
        <title>The Global Catalogue of Microorganisms (GCM) 10K type strain sequencing project: providing services to taxonomists for standard genome sequencing and annotation.</title>
        <authorList>
            <consortium name="The Broad Institute Genomics Platform"/>
            <consortium name="The Broad Institute Genome Sequencing Center for Infectious Disease"/>
            <person name="Wu L."/>
            <person name="Ma J."/>
        </authorList>
    </citation>
    <scope>NUCLEOTIDE SEQUENCE [LARGE SCALE GENOMIC DNA]</scope>
    <source>
        <strain evidence="3">CCM 8951</strain>
    </source>
</reference>
<dbReference type="Proteomes" id="UP001597244">
    <property type="component" value="Unassembled WGS sequence"/>
</dbReference>
<dbReference type="Pfam" id="PF07314">
    <property type="entry name" value="Lit"/>
    <property type="match status" value="1"/>
</dbReference>
<sequence>MIKERFKNGGNWVTLVGFCISLAVVLTLLLSYALFPIDAAFYQVRHLYPISAGALYQNYVELMTYLQFPWIDKLVLTNFPVSASGALHFADVKKLFILAWLLLIVTAPFAIRFLHRLKVKKQNYRLLWAAQVGLVVPIVIALVASINFDQFFVTFHQLFFRNQDWLFDPATDPIILVLPEEFFMHCFILAFVLFEGMMLIGIIKARRSLKQLR</sequence>
<name>A0ABW4DLU6_9LACO</name>
<keyword evidence="1" id="KW-1133">Transmembrane helix</keyword>
<feature type="transmembrane region" description="Helical" evidence="1">
    <location>
        <begin position="126"/>
        <end position="148"/>
    </location>
</feature>
<dbReference type="EMBL" id="JBHTOF010000070">
    <property type="protein sequence ID" value="MFD1465647.1"/>
    <property type="molecule type" value="Genomic_DNA"/>
</dbReference>
<accession>A0ABW4DLU6</accession>
<organism evidence="2 3">
    <name type="scientific">Lapidilactobacillus mulanensis</name>
    <dbReference type="NCBI Taxonomy" id="2485999"/>
    <lineage>
        <taxon>Bacteria</taxon>
        <taxon>Bacillati</taxon>
        <taxon>Bacillota</taxon>
        <taxon>Bacilli</taxon>
        <taxon>Lactobacillales</taxon>
        <taxon>Lactobacillaceae</taxon>
        <taxon>Lapidilactobacillus</taxon>
    </lineage>
</organism>
<keyword evidence="1" id="KW-0812">Transmembrane</keyword>
<feature type="transmembrane region" description="Helical" evidence="1">
    <location>
        <begin position="182"/>
        <end position="203"/>
    </location>
</feature>
<protein>
    <submittedName>
        <fullName evidence="2">TIGR01906 family membrane protein</fullName>
    </submittedName>
</protein>
<dbReference type="RefSeq" id="WP_125578876.1">
    <property type="nucleotide sequence ID" value="NZ_JBHTOF010000070.1"/>
</dbReference>
<keyword evidence="3" id="KW-1185">Reference proteome</keyword>
<dbReference type="NCBIfam" id="TIGR01906">
    <property type="entry name" value="integ_TIGR01906"/>
    <property type="match status" value="1"/>
</dbReference>
<keyword evidence="1" id="KW-0472">Membrane</keyword>
<dbReference type="InterPro" id="IPR010178">
    <property type="entry name" value="Lit"/>
</dbReference>
<feature type="transmembrane region" description="Helical" evidence="1">
    <location>
        <begin position="95"/>
        <end position="114"/>
    </location>
</feature>
<proteinExistence type="predicted"/>
<gene>
    <name evidence="2" type="ORF">ACFQ4L_06085</name>
</gene>
<evidence type="ECO:0000313" key="2">
    <source>
        <dbReference type="EMBL" id="MFD1465647.1"/>
    </source>
</evidence>
<evidence type="ECO:0000256" key="1">
    <source>
        <dbReference type="SAM" id="Phobius"/>
    </source>
</evidence>
<comment type="caution">
    <text evidence="2">The sequence shown here is derived from an EMBL/GenBank/DDBJ whole genome shotgun (WGS) entry which is preliminary data.</text>
</comment>
<evidence type="ECO:0000313" key="3">
    <source>
        <dbReference type="Proteomes" id="UP001597244"/>
    </source>
</evidence>
<feature type="transmembrane region" description="Helical" evidence="1">
    <location>
        <begin position="12"/>
        <end position="35"/>
    </location>
</feature>